<protein>
    <submittedName>
        <fullName evidence="3">Gamma-glutamylcyclotransferase</fullName>
    </submittedName>
</protein>
<dbReference type="RefSeq" id="WP_169453603.1">
    <property type="nucleotide sequence ID" value="NZ_CP051774.1"/>
</dbReference>
<dbReference type="CDD" id="cd06661">
    <property type="entry name" value="GGCT_like"/>
    <property type="match status" value="1"/>
</dbReference>
<keyword evidence="1" id="KW-1133">Transmembrane helix</keyword>
<dbReference type="SUPFAM" id="SSF110857">
    <property type="entry name" value="Gamma-glutamyl cyclotransferase-like"/>
    <property type="match status" value="1"/>
</dbReference>
<keyword evidence="1" id="KW-0812">Transmembrane</keyword>
<dbReference type="Proteomes" id="UP000501812">
    <property type="component" value="Chromosome"/>
</dbReference>
<proteinExistence type="predicted"/>
<reference evidence="3 4" key="1">
    <citation type="submission" date="2020-04" db="EMBL/GenBank/DDBJ databases">
        <title>Luteolibacter sp. G-1-1-1 isolated from soil.</title>
        <authorList>
            <person name="Dahal R.H."/>
        </authorList>
    </citation>
    <scope>NUCLEOTIDE SEQUENCE [LARGE SCALE GENOMIC DNA]</scope>
    <source>
        <strain evidence="3 4">G-1-1-1</strain>
    </source>
</reference>
<evidence type="ECO:0000259" key="2">
    <source>
        <dbReference type="Pfam" id="PF06094"/>
    </source>
</evidence>
<sequence length="228" mass="25418">MPLDDHKNDLIFVYGSLCRGGPDAFHMEEAELIAHGQVEGRLYQISGRPAVVLGRGQGWVKGEFYSISHDRLEALDQYHGTGESCKRLHIPVEGWTKLGRGERVWTWEWTAPVSGSRSIASGDWMDYLFPWTPPWFAWIGTSCFIGAPVVCWVGMIALFIGGRWQVTCGVVALVASVLCPVVGLWAVSIGARRRERWRIFRGIITGLLILEGLAALACVGYFLFEDFS</sequence>
<dbReference type="KEGG" id="luo:HHL09_05715"/>
<dbReference type="EMBL" id="CP051774">
    <property type="protein sequence ID" value="QJE95294.1"/>
    <property type="molecule type" value="Genomic_DNA"/>
</dbReference>
<keyword evidence="3" id="KW-0808">Transferase</keyword>
<dbReference type="GO" id="GO:0016740">
    <property type="term" value="F:transferase activity"/>
    <property type="evidence" value="ECO:0007669"/>
    <property type="project" value="UniProtKB-KW"/>
</dbReference>
<evidence type="ECO:0000256" key="1">
    <source>
        <dbReference type="SAM" id="Phobius"/>
    </source>
</evidence>
<feature type="transmembrane region" description="Helical" evidence="1">
    <location>
        <begin position="199"/>
        <end position="224"/>
    </location>
</feature>
<feature type="transmembrane region" description="Helical" evidence="1">
    <location>
        <begin position="135"/>
        <end position="158"/>
    </location>
</feature>
<dbReference type="AlphaFoldDB" id="A0A858RFF0"/>
<accession>A0A858RFF0</accession>
<keyword evidence="1" id="KW-0472">Membrane</keyword>
<name>A0A858RFF0_9BACT</name>
<dbReference type="InterPro" id="IPR013024">
    <property type="entry name" value="GGCT-like"/>
</dbReference>
<dbReference type="InterPro" id="IPR009288">
    <property type="entry name" value="AIG2-like_dom"/>
</dbReference>
<dbReference type="Pfam" id="PF06094">
    <property type="entry name" value="GGACT"/>
    <property type="match status" value="1"/>
</dbReference>
<keyword evidence="4" id="KW-1185">Reference proteome</keyword>
<gene>
    <name evidence="3" type="ORF">HHL09_05715</name>
</gene>
<dbReference type="Gene3D" id="3.10.490.10">
    <property type="entry name" value="Gamma-glutamyl cyclotransferase-like"/>
    <property type="match status" value="1"/>
</dbReference>
<evidence type="ECO:0000313" key="3">
    <source>
        <dbReference type="EMBL" id="QJE95294.1"/>
    </source>
</evidence>
<feature type="domain" description="Gamma-glutamylcyclotransferase AIG2-like" evidence="2">
    <location>
        <begin position="11"/>
        <end position="125"/>
    </location>
</feature>
<dbReference type="InterPro" id="IPR036568">
    <property type="entry name" value="GGCT-like_sf"/>
</dbReference>
<organism evidence="3 4">
    <name type="scientific">Luteolibacter luteus</name>
    <dbReference type="NCBI Taxonomy" id="2728835"/>
    <lineage>
        <taxon>Bacteria</taxon>
        <taxon>Pseudomonadati</taxon>
        <taxon>Verrucomicrobiota</taxon>
        <taxon>Verrucomicrobiia</taxon>
        <taxon>Verrucomicrobiales</taxon>
        <taxon>Verrucomicrobiaceae</taxon>
        <taxon>Luteolibacter</taxon>
    </lineage>
</organism>
<feature type="transmembrane region" description="Helical" evidence="1">
    <location>
        <begin position="164"/>
        <end position="187"/>
    </location>
</feature>
<evidence type="ECO:0000313" key="4">
    <source>
        <dbReference type="Proteomes" id="UP000501812"/>
    </source>
</evidence>